<keyword evidence="2" id="KW-1185">Reference proteome</keyword>
<dbReference type="OrthoDB" id="5186671at2"/>
<reference evidence="1 2" key="1">
    <citation type="submission" date="2017-03" db="EMBL/GenBank/DDBJ databases">
        <title>Whole genome sequence of Micromonospora wenchangensis, isolated from mangrove soil.</title>
        <authorList>
            <person name="Yang H."/>
        </authorList>
    </citation>
    <scope>NUCLEOTIDE SEQUENCE [LARGE SCALE GENOMIC DNA]</scope>
    <source>
        <strain evidence="1 2">CCTCC AA 2012002</strain>
    </source>
</reference>
<organism evidence="1 2">
    <name type="scientific">Micromonospora wenchangensis</name>
    <dbReference type="NCBI Taxonomy" id="1185415"/>
    <lineage>
        <taxon>Bacteria</taxon>
        <taxon>Bacillati</taxon>
        <taxon>Actinomycetota</taxon>
        <taxon>Actinomycetes</taxon>
        <taxon>Micromonosporales</taxon>
        <taxon>Micromonosporaceae</taxon>
        <taxon>Micromonospora</taxon>
    </lineage>
</organism>
<dbReference type="GO" id="GO:0016301">
    <property type="term" value="F:kinase activity"/>
    <property type="evidence" value="ECO:0007669"/>
    <property type="project" value="UniProtKB-KW"/>
</dbReference>
<dbReference type="RefSeq" id="WP_088647438.1">
    <property type="nucleotide sequence ID" value="NZ_MZMV01000092.1"/>
</dbReference>
<gene>
    <name evidence="1" type="ORF">B5D80_30815</name>
</gene>
<dbReference type="EMBL" id="MZMV01000092">
    <property type="protein sequence ID" value="OWU98032.1"/>
    <property type="molecule type" value="Genomic_DNA"/>
</dbReference>
<accession>A0A246RBD4</accession>
<comment type="caution">
    <text evidence="1">The sequence shown here is derived from an EMBL/GenBank/DDBJ whole genome shotgun (WGS) entry which is preliminary data.</text>
</comment>
<evidence type="ECO:0000313" key="1">
    <source>
        <dbReference type="EMBL" id="OWU98032.1"/>
    </source>
</evidence>
<name>A0A246RBD4_9ACTN</name>
<dbReference type="Proteomes" id="UP000197174">
    <property type="component" value="Unassembled WGS sequence"/>
</dbReference>
<dbReference type="Gene3D" id="3.40.50.300">
    <property type="entry name" value="P-loop containing nucleotide triphosphate hydrolases"/>
    <property type="match status" value="1"/>
</dbReference>
<dbReference type="InterPro" id="IPR027417">
    <property type="entry name" value="P-loop_NTPase"/>
</dbReference>
<keyword evidence="1" id="KW-0418">Kinase</keyword>
<keyword evidence="1" id="KW-0808">Transferase</keyword>
<sequence>MRVRPISPDRLVTELTERLLTVAAGPTVDGSTPPAHLRVAVDGPPAAAPDRLAEALIDPLRAGGRPALHLRAEDFLRPASVRFEFGRTNPDAYYEGWIDETGLRREVLDPAGPGGTGRVLPSLWDARTDRASRAAYQELPPGTVLLLSGALLLGGGLPFDVAVHLVLSPAALARRTDPAQRWTLPAFARYADEVAPQSFADVVLRVDDPRHPAWVQRADGAG</sequence>
<protein>
    <submittedName>
        <fullName evidence="1">Uridine kinase</fullName>
    </submittedName>
</protein>
<proteinExistence type="predicted"/>
<dbReference type="AlphaFoldDB" id="A0A246RBD4"/>
<evidence type="ECO:0000313" key="2">
    <source>
        <dbReference type="Proteomes" id="UP000197174"/>
    </source>
</evidence>